<reference evidence="3 4" key="1">
    <citation type="submission" date="2024-08" db="EMBL/GenBank/DDBJ databases">
        <title>Clostridium lapicellarii sp. nov., and Clostridium renhuaiense sp. nov., two species isolated from the mud in a fermentation cellar used for producing sauce-flavour Chinese liquors.</title>
        <authorList>
            <person name="Yang F."/>
            <person name="Wang H."/>
            <person name="Chen L.Q."/>
            <person name="Zhou N."/>
            <person name="Lu J.J."/>
            <person name="Pu X.X."/>
            <person name="Wan B."/>
            <person name="Wang L."/>
            <person name="Liu S.J."/>
        </authorList>
    </citation>
    <scope>NUCLEOTIDE SEQUENCE [LARGE SCALE GENOMIC DNA]</scope>
    <source>
        <strain evidence="3 4">MT-5</strain>
    </source>
</reference>
<dbReference type="Gene3D" id="3.40.50.1240">
    <property type="entry name" value="Phosphoglycerate mutase-like"/>
    <property type="match status" value="1"/>
</dbReference>
<dbReference type="Proteomes" id="UP001564657">
    <property type="component" value="Unassembled WGS sequence"/>
</dbReference>
<evidence type="ECO:0000256" key="1">
    <source>
        <dbReference type="ARBA" id="ARBA00023152"/>
    </source>
</evidence>
<keyword evidence="1" id="KW-0324">Glycolysis</keyword>
<evidence type="ECO:0000313" key="4">
    <source>
        <dbReference type="Proteomes" id="UP001564657"/>
    </source>
</evidence>
<dbReference type="Pfam" id="PF00300">
    <property type="entry name" value="His_Phos_1"/>
    <property type="match status" value="1"/>
</dbReference>
<gene>
    <name evidence="3" type="ORF">AB8U03_17265</name>
</gene>
<comment type="caution">
    <text evidence="3">The sequence shown here is derived from an EMBL/GenBank/DDBJ whole genome shotgun (WGS) entry which is preliminary data.</text>
</comment>
<dbReference type="SMART" id="SM00855">
    <property type="entry name" value="PGAM"/>
    <property type="match status" value="1"/>
</dbReference>
<dbReference type="EMBL" id="JBGEWD010000029">
    <property type="protein sequence ID" value="MEY8001907.1"/>
    <property type="molecule type" value="Genomic_DNA"/>
</dbReference>
<proteinExistence type="predicted"/>
<evidence type="ECO:0000256" key="2">
    <source>
        <dbReference type="ARBA" id="ARBA00023235"/>
    </source>
</evidence>
<dbReference type="InterPro" id="IPR013078">
    <property type="entry name" value="His_Pase_superF_clade-1"/>
</dbReference>
<organism evidence="3 4">
    <name type="scientific">Clostridium moutaii</name>
    <dbReference type="NCBI Taxonomy" id="3240932"/>
    <lineage>
        <taxon>Bacteria</taxon>
        <taxon>Bacillati</taxon>
        <taxon>Bacillota</taxon>
        <taxon>Clostridia</taxon>
        <taxon>Eubacteriales</taxon>
        <taxon>Clostridiaceae</taxon>
        <taxon>Clostridium</taxon>
    </lineage>
</organism>
<name>A0ABV4BSY9_9CLOT</name>
<dbReference type="RefSeq" id="WP_369705801.1">
    <property type="nucleotide sequence ID" value="NZ_JBGEWD010000029.1"/>
</dbReference>
<dbReference type="InterPro" id="IPR029033">
    <property type="entry name" value="His_PPase_superfam"/>
</dbReference>
<dbReference type="SUPFAM" id="SSF53254">
    <property type="entry name" value="Phosphoglycerate mutase-like"/>
    <property type="match status" value="1"/>
</dbReference>
<dbReference type="EC" id="3.1.3.-" evidence="3"/>
<sequence>MIKLYITRHGETLWNTEMRMQGRKDSPLTERGIQQANLLKKRLENIDFSVIYSSPLGRTVKTSKILAGQRNIPIIKDDRLMEIDLGKWEGFNQKEIEEKNSKQLHNFWTNPKIYEPDNGERFEQVRARIIPLIKEVINKYEGKNVLFVTHTITLKIIMSYFEDRSLEEFWNTPHVHQASLSEVDIQNGQATVILYGDSSHLGDVEKIETV</sequence>
<evidence type="ECO:0000313" key="3">
    <source>
        <dbReference type="EMBL" id="MEY8001907.1"/>
    </source>
</evidence>
<dbReference type="InterPro" id="IPR050275">
    <property type="entry name" value="PGM_Phosphatase"/>
</dbReference>
<keyword evidence="2" id="KW-0413">Isomerase</keyword>
<keyword evidence="3" id="KW-0378">Hydrolase</keyword>
<dbReference type="GO" id="GO:0016787">
    <property type="term" value="F:hydrolase activity"/>
    <property type="evidence" value="ECO:0007669"/>
    <property type="project" value="UniProtKB-KW"/>
</dbReference>
<dbReference type="InterPro" id="IPR001345">
    <property type="entry name" value="PG/BPGM_mutase_AS"/>
</dbReference>
<dbReference type="CDD" id="cd07067">
    <property type="entry name" value="HP_PGM_like"/>
    <property type="match status" value="1"/>
</dbReference>
<protein>
    <submittedName>
        <fullName evidence="3">Histidine phosphatase family protein</fullName>
        <ecNumber evidence="3">3.1.3.-</ecNumber>
    </submittedName>
</protein>
<dbReference type="PANTHER" id="PTHR48100">
    <property type="entry name" value="BROAD-SPECIFICITY PHOSPHATASE YOR283W-RELATED"/>
    <property type="match status" value="1"/>
</dbReference>
<dbReference type="PANTHER" id="PTHR48100:SF1">
    <property type="entry name" value="HISTIDINE PHOSPHATASE FAMILY PROTEIN-RELATED"/>
    <property type="match status" value="1"/>
</dbReference>
<accession>A0ABV4BSY9</accession>
<dbReference type="PROSITE" id="PS00175">
    <property type="entry name" value="PG_MUTASE"/>
    <property type="match status" value="1"/>
</dbReference>
<keyword evidence="4" id="KW-1185">Reference proteome</keyword>